<evidence type="ECO:0000313" key="1">
    <source>
        <dbReference type="EMBL" id="KAK6733584.1"/>
    </source>
</evidence>
<keyword evidence="2" id="KW-1185">Reference proteome</keyword>
<organism evidence="1 2">
    <name type="scientific">Necator americanus</name>
    <name type="common">Human hookworm</name>
    <dbReference type="NCBI Taxonomy" id="51031"/>
    <lineage>
        <taxon>Eukaryota</taxon>
        <taxon>Metazoa</taxon>
        <taxon>Ecdysozoa</taxon>
        <taxon>Nematoda</taxon>
        <taxon>Chromadorea</taxon>
        <taxon>Rhabditida</taxon>
        <taxon>Rhabditina</taxon>
        <taxon>Rhabditomorpha</taxon>
        <taxon>Strongyloidea</taxon>
        <taxon>Ancylostomatidae</taxon>
        <taxon>Bunostominae</taxon>
        <taxon>Necator</taxon>
    </lineage>
</organism>
<dbReference type="Proteomes" id="UP001303046">
    <property type="component" value="Unassembled WGS sequence"/>
</dbReference>
<name>A0ABR1C4Y2_NECAM</name>
<proteinExistence type="predicted"/>
<accession>A0ABR1C4Y2</accession>
<reference evidence="1 2" key="1">
    <citation type="submission" date="2023-08" db="EMBL/GenBank/DDBJ databases">
        <title>A Necator americanus chromosomal reference genome.</title>
        <authorList>
            <person name="Ilik V."/>
            <person name="Petrzelkova K.J."/>
            <person name="Pardy F."/>
            <person name="Fuh T."/>
            <person name="Niatou-Singa F.S."/>
            <person name="Gouil Q."/>
            <person name="Baker L."/>
            <person name="Ritchie M.E."/>
            <person name="Jex A.R."/>
            <person name="Gazzola D."/>
            <person name="Li H."/>
            <person name="Toshio Fujiwara R."/>
            <person name="Zhan B."/>
            <person name="Aroian R.V."/>
            <person name="Pafco B."/>
            <person name="Schwarz E.M."/>
        </authorList>
    </citation>
    <scope>NUCLEOTIDE SEQUENCE [LARGE SCALE GENOMIC DNA]</scope>
    <source>
        <strain evidence="1 2">Aroian</strain>
        <tissue evidence="1">Whole animal</tissue>
    </source>
</reference>
<dbReference type="EMBL" id="JAVFWL010000002">
    <property type="protein sequence ID" value="KAK6733584.1"/>
    <property type="molecule type" value="Genomic_DNA"/>
</dbReference>
<evidence type="ECO:0000313" key="2">
    <source>
        <dbReference type="Proteomes" id="UP001303046"/>
    </source>
</evidence>
<protein>
    <submittedName>
        <fullName evidence="1">Uncharacterized protein</fullName>
    </submittedName>
</protein>
<gene>
    <name evidence="1" type="primary">Necator_chrII.g5167</name>
    <name evidence="1" type="ORF">RB195_017375</name>
</gene>
<comment type="caution">
    <text evidence="1">The sequence shown here is derived from an EMBL/GenBank/DDBJ whole genome shotgun (WGS) entry which is preliminary data.</text>
</comment>
<sequence length="100" mass="11333">MCAVHKVLENTIFDRLIKLREETTRDELAGHEPYTDGNEENLVHVTEDMNERTTAAFGTPTGVSLNLESEIRQKSVDNIMPRTVKMYADDVDGPRLKLSN</sequence>